<organism evidence="4 5">
    <name type="scientific">Candidatus Termititenax persephonae</name>
    <dbReference type="NCBI Taxonomy" id="2218525"/>
    <lineage>
        <taxon>Bacteria</taxon>
        <taxon>Bacillati</taxon>
        <taxon>Candidatus Margulisiibacteriota</taxon>
        <taxon>Candidatus Termititenacia</taxon>
        <taxon>Candidatus Termititenacales</taxon>
        <taxon>Candidatus Termititenacaceae</taxon>
        <taxon>Candidatus Termititenax</taxon>
    </lineage>
</organism>
<dbReference type="InterPro" id="IPR036680">
    <property type="entry name" value="SPOR-like_sf"/>
</dbReference>
<keyword evidence="5" id="KW-1185">Reference proteome</keyword>
<reference evidence="4 5" key="1">
    <citation type="journal article" date="2019" name="ISME J.">
        <title>Genome analyses of uncultured TG2/ZB3 bacteria in 'Margulisbacteria' specifically attached to ectosymbiotic spirochetes of protists in the termite gut.</title>
        <authorList>
            <person name="Utami Y.D."/>
            <person name="Kuwahara H."/>
            <person name="Igai K."/>
            <person name="Murakami T."/>
            <person name="Sugaya K."/>
            <person name="Morikawa T."/>
            <person name="Nagura Y."/>
            <person name="Yuki M."/>
            <person name="Deevong P."/>
            <person name="Inoue T."/>
            <person name="Kihara K."/>
            <person name="Lo N."/>
            <person name="Yamada A."/>
            <person name="Ohkuma M."/>
            <person name="Hongoh Y."/>
        </authorList>
    </citation>
    <scope>NUCLEOTIDE SEQUENCE [LARGE SCALE GENOMIC DNA]</scope>
    <source>
        <strain evidence="4">NkOx7-02</strain>
    </source>
</reference>
<dbReference type="Proteomes" id="UP000275925">
    <property type="component" value="Unassembled WGS sequence"/>
</dbReference>
<keyword evidence="2" id="KW-1133">Transmembrane helix</keyword>
<evidence type="ECO:0000256" key="1">
    <source>
        <dbReference type="SAM" id="MobiDB-lite"/>
    </source>
</evidence>
<dbReference type="InterPro" id="IPR007730">
    <property type="entry name" value="SPOR-like_dom"/>
</dbReference>
<dbReference type="SUPFAM" id="SSF110997">
    <property type="entry name" value="Sporulation related repeat"/>
    <property type="match status" value="1"/>
</dbReference>
<protein>
    <submittedName>
        <fullName evidence="4">Protein SPOR superfamily</fullName>
    </submittedName>
</protein>
<dbReference type="Gene3D" id="3.30.70.1070">
    <property type="entry name" value="Sporulation related repeat"/>
    <property type="match status" value="1"/>
</dbReference>
<feature type="region of interest" description="Disordered" evidence="1">
    <location>
        <begin position="215"/>
        <end position="246"/>
    </location>
</feature>
<evidence type="ECO:0000259" key="3">
    <source>
        <dbReference type="PROSITE" id="PS51724"/>
    </source>
</evidence>
<dbReference type="PROSITE" id="PS51724">
    <property type="entry name" value="SPOR"/>
    <property type="match status" value="1"/>
</dbReference>
<feature type="compositionally biased region" description="Pro residues" evidence="1">
    <location>
        <begin position="98"/>
        <end position="113"/>
    </location>
</feature>
<evidence type="ECO:0000313" key="4">
    <source>
        <dbReference type="EMBL" id="GBR76472.1"/>
    </source>
</evidence>
<feature type="compositionally biased region" description="Low complexity" evidence="1">
    <location>
        <begin position="39"/>
        <end position="50"/>
    </location>
</feature>
<keyword evidence="2" id="KW-0472">Membrane</keyword>
<dbReference type="AlphaFoldDB" id="A0A388TI65"/>
<dbReference type="GO" id="GO:0042834">
    <property type="term" value="F:peptidoglycan binding"/>
    <property type="evidence" value="ECO:0007669"/>
    <property type="project" value="InterPro"/>
</dbReference>
<comment type="caution">
    <text evidence="4">The sequence shown here is derived from an EMBL/GenBank/DDBJ whole genome shotgun (WGS) entry which is preliminary data.</text>
</comment>
<sequence length="323" mass="35349">MLDEYTDDFGTNLESKIPEFNGQPAAEPPPAEVYRRPQPRYQAPAPAYQPSQGFVPPVQPVYVAPQPTPPQAPQTPQSVFIYQQPPQPAAPQPIFQPAYPPPAAQSAPPPPRLDPVFNDNSRELNELLKHEQNAGCLKNTLFVIICFLVVIGSFWLSYLVGARFLLPGRNVSSSFSVTRGVNKLKRLMSSQDIVKNETAFGSYTRPPIQQPVVPPEVRYTPAAPPLQSSPPPPAPKLAPPARPKAVPAAQGGTMYRVVVGNFDTKQEAQDVLENIKADGFPVYMYNADGKYRLQIGAFKSKALATALLNKAAEYGYNAFISIK</sequence>
<evidence type="ECO:0000256" key="2">
    <source>
        <dbReference type="SAM" id="Phobius"/>
    </source>
</evidence>
<dbReference type="EMBL" id="BGZO01000029">
    <property type="protein sequence ID" value="GBR76472.1"/>
    <property type="molecule type" value="Genomic_DNA"/>
</dbReference>
<feature type="compositionally biased region" description="Pro residues" evidence="1">
    <location>
        <begin position="222"/>
        <end position="242"/>
    </location>
</feature>
<feature type="transmembrane region" description="Helical" evidence="2">
    <location>
        <begin position="141"/>
        <end position="166"/>
    </location>
</feature>
<feature type="region of interest" description="Disordered" evidence="1">
    <location>
        <begin position="1"/>
        <end position="53"/>
    </location>
</feature>
<name>A0A388TI65_9BACT</name>
<proteinExistence type="predicted"/>
<feature type="region of interest" description="Disordered" evidence="1">
    <location>
        <begin position="86"/>
        <end position="116"/>
    </location>
</feature>
<keyword evidence="2" id="KW-0812">Transmembrane</keyword>
<dbReference type="Pfam" id="PF05036">
    <property type="entry name" value="SPOR"/>
    <property type="match status" value="2"/>
</dbReference>
<evidence type="ECO:0000313" key="5">
    <source>
        <dbReference type="Proteomes" id="UP000275925"/>
    </source>
</evidence>
<accession>A0A388TI65</accession>
<feature type="domain" description="SPOR" evidence="3">
    <location>
        <begin position="249"/>
        <end position="323"/>
    </location>
</feature>
<gene>
    <name evidence="4" type="ORF">NO2_1012</name>
</gene>